<dbReference type="Proteomes" id="UP000584670">
    <property type="component" value="Unassembled WGS sequence"/>
</dbReference>
<dbReference type="PANTHER" id="PTHR30461">
    <property type="entry name" value="DNA-INVERTASE FROM LAMBDOID PROPHAGE"/>
    <property type="match status" value="1"/>
</dbReference>
<comment type="caution">
    <text evidence="3">The sequence shown here is derived from an EMBL/GenBank/DDBJ whole genome shotgun (WGS) entry which is preliminary data.</text>
</comment>
<dbReference type="PANTHER" id="PTHR30461:SF23">
    <property type="entry name" value="DNA RECOMBINASE-RELATED"/>
    <property type="match status" value="1"/>
</dbReference>
<reference evidence="3 4" key="1">
    <citation type="submission" date="2020-08" db="EMBL/GenBank/DDBJ databases">
        <title>Streptomyces sp. PSKA01 genome sequencing and assembly.</title>
        <authorList>
            <person name="Mandal S."/>
            <person name="Maiti P.K."/>
            <person name="Das P."/>
        </authorList>
    </citation>
    <scope>NUCLEOTIDE SEQUENCE [LARGE SCALE GENOMIC DNA]</scope>
    <source>
        <strain evidence="3 4">PSKA01</strain>
    </source>
</reference>
<sequence length="315" mass="34828">MHTEQGRTTDRRSPGADTGPRPATVAPTARLRGRSPYGYRPPTSEEEMKAGQGLVPDEWTAPVVRRIFREYLSGKGLQRIADGLNLDAIPSPGAYGRGATLPEAAWSKGTVRAILANPRYADHPTPDGTVGVHAVSGAIVPYEVFDQVHRMFVARRRLQREPGTATGKQRYLLRGLMRCIRCNRLMQGTWNNAEPYYRCRLPAEQATANRISHPRNVYLRETNALRPLIAWLRTVCTPHSLLALAGDPSPGRFRALVIEAADHYGKALREARGEGLARVFRSMGLQLVYSDADNLLKSKAVFAPGRITVRGTVEL</sequence>
<evidence type="ECO:0000259" key="2">
    <source>
        <dbReference type="PROSITE" id="PS51737"/>
    </source>
</evidence>
<name>A0A7X1M8Q9_9ACTN</name>
<gene>
    <name evidence="3" type="ORF">H4N64_11820</name>
</gene>
<dbReference type="PROSITE" id="PS51737">
    <property type="entry name" value="RECOMBINASE_DNA_BIND"/>
    <property type="match status" value="1"/>
</dbReference>
<dbReference type="GO" id="GO:0003677">
    <property type="term" value="F:DNA binding"/>
    <property type="evidence" value="ECO:0007669"/>
    <property type="project" value="InterPro"/>
</dbReference>
<keyword evidence="4" id="KW-1185">Reference proteome</keyword>
<accession>A0A7X1M8Q9</accession>
<dbReference type="RefSeq" id="WP_186282199.1">
    <property type="nucleotide sequence ID" value="NZ_JACMSF010000010.1"/>
</dbReference>
<dbReference type="Pfam" id="PF07508">
    <property type="entry name" value="Recombinase"/>
    <property type="match status" value="1"/>
</dbReference>
<protein>
    <submittedName>
        <fullName evidence="3">Recombinase family protein</fullName>
    </submittedName>
</protein>
<dbReference type="AlphaFoldDB" id="A0A7X1M8Q9"/>
<evidence type="ECO:0000313" key="3">
    <source>
        <dbReference type="EMBL" id="MBC2902287.1"/>
    </source>
</evidence>
<dbReference type="InterPro" id="IPR025827">
    <property type="entry name" value="Zn_ribbon_recom_dom"/>
</dbReference>
<dbReference type="GO" id="GO:0000150">
    <property type="term" value="F:DNA strand exchange activity"/>
    <property type="evidence" value="ECO:0007669"/>
    <property type="project" value="InterPro"/>
</dbReference>
<dbReference type="EMBL" id="JACMSF010000010">
    <property type="protein sequence ID" value="MBC2902287.1"/>
    <property type="molecule type" value="Genomic_DNA"/>
</dbReference>
<dbReference type="InterPro" id="IPR011109">
    <property type="entry name" value="DNA_bind_recombinase_dom"/>
</dbReference>
<organism evidence="3 4">
    <name type="scientific">Streptomyces cupreus</name>
    <dbReference type="NCBI Taxonomy" id="2759956"/>
    <lineage>
        <taxon>Bacteria</taxon>
        <taxon>Bacillati</taxon>
        <taxon>Actinomycetota</taxon>
        <taxon>Actinomycetes</taxon>
        <taxon>Kitasatosporales</taxon>
        <taxon>Streptomycetaceae</taxon>
        <taxon>Streptomyces</taxon>
    </lineage>
</organism>
<dbReference type="InterPro" id="IPR050639">
    <property type="entry name" value="SSR_resolvase"/>
</dbReference>
<evidence type="ECO:0000256" key="1">
    <source>
        <dbReference type="SAM" id="MobiDB-lite"/>
    </source>
</evidence>
<dbReference type="Pfam" id="PF13408">
    <property type="entry name" value="Zn_ribbon_recom"/>
    <property type="match status" value="1"/>
</dbReference>
<feature type="region of interest" description="Disordered" evidence="1">
    <location>
        <begin position="1"/>
        <end position="53"/>
    </location>
</feature>
<evidence type="ECO:0000313" key="4">
    <source>
        <dbReference type="Proteomes" id="UP000584670"/>
    </source>
</evidence>
<feature type="compositionally biased region" description="Basic and acidic residues" evidence="1">
    <location>
        <begin position="1"/>
        <end position="14"/>
    </location>
</feature>
<dbReference type="Gene3D" id="3.90.1750.20">
    <property type="entry name" value="Putative Large Serine Recombinase, Chain B, Domain 2"/>
    <property type="match status" value="1"/>
</dbReference>
<feature type="domain" description="Recombinase" evidence="2">
    <location>
        <begin position="36"/>
        <end position="158"/>
    </location>
</feature>
<dbReference type="InterPro" id="IPR038109">
    <property type="entry name" value="DNA_bind_recomb_sf"/>
</dbReference>
<proteinExistence type="predicted"/>